<protein>
    <recommendedName>
        <fullName evidence="2">MADF domain-containing protein</fullName>
    </recommendedName>
</protein>
<comment type="caution">
    <text evidence="3">The sequence shown here is derived from an EMBL/GenBank/DDBJ whole genome shotgun (WGS) entry which is preliminary data.</text>
</comment>
<dbReference type="PROSITE" id="PS51029">
    <property type="entry name" value="MADF"/>
    <property type="match status" value="1"/>
</dbReference>
<sequence>ILHLGSAAEADDSDSDIANDSEAYDTIDNGNGKMPSFVLDTNNWQAIVQGQLPFNICNESPELNFDVSQILSPLDAYKLFVTDELWHIIVEETNRFAQQSLAGRRNSKSSFPCLWQVKSAEYSDRNKKSQAYEIMIKKYKEIDEAANKGTVTKKINSLRTVYKKERAKIMKSTKSGAGEDDIYNPTLWYFDLLDLLNDQDQIRQSTNTIDDEAHQEKSEKEVDLDYQSFPATPSTGRPSTPTSDTATSALLPTRTVNRKKKAASNNNETAEVSKINKKLDLLQKDSHDRFGKHVADRLRSVHPDQLKFAMKLISDVLFKADILSLNRYSKIITEDQHPPQQSPRETRKPHFNQYAPPCVTNTEPNRQISSQGWRQGYYVPEIGQEQHVQQLQLIHNSTTPEEPANTNFTLSDYRTPVSEKDTDSNPKDLVQYVLNFKPNEGV</sequence>
<proteinExistence type="predicted"/>
<evidence type="ECO:0000313" key="4">
    <source>
        <dbReference type="Proteomes" id="UP001152888"/>
    </source>
</evidence>
<organism evidence="3 4">
    <name type="scientific">Acanthoscelides obtectus</name>
    <name type="common">Bean weevil</name>
    <name type="synonym">Bruchus obtectus</name>
    <dbReference type="NCBI Taxonomy" id="200917"/>
    <lineage>
        <taxon>Eukaryota</taxon>
        <taxon>Metazoa</taxon>
        <taxon>Ecdysozoa</taxon>
        <taxon>Arthropoda</taxon>
        <taxon>Hexapoda</taxon>
        <taxon>Insecta</taxon>
        <taxon>Pterygota</taxon>
        <taxon>Neoptera</taxon>
        <taxon>Endopterygota</taxon>
        <taxon>Coleoptera</taxon>
        <taxon>Polyphaga</taxon>
        <taxon>Cucujiformia</taxon>
        <taxon>Chrysomeloidea</taxon>
        <taxon>Chrysomelidae</taxon>
        <taxon>Bruchinae</taxon>
        <taxon>Bruchini</taxon>
        <taxon>Acanthoscelides</taxon>
    </lineage>
</organism>
<dbReference type="PANTHER" id="PTHR21505:SF8">
    <property type="entry name" value="DPT-YFP REPRESSOR BY OVEREXPRESSION, ISOFORM D-RELATED"/>
    <property type="match status" value="1"/>
</dbReference>
<feature type="compositionally biased region" description="Basic and acidic residues" evidence="1">
    <location>
        <begin position="211"/>
        <end position="223"/>
    </location>
</feature>
<dbReference type="InterPro" id="IPR006578">
    <property type="entry name" value="MADF-dom"/>
</dbReference>
<dbReference type="Pfam" id="PF10545">
    <property type="entry name" value="MADF_DNA_bdg"/>
    <property type="match status" value="1"/>
</dbReference>
<keyword evidence="4" id="KW-1185">Reference proteome</keyword>
<reference evidence="3" key="1">
    <citation type="submission" date="2022-03" db="EMBL/GenBank/DDBJ databases">
        <authorList>
            <person name="Sayadi A."/>
        </authorList>
    </citation>
    <scope>NUCLEOTIDE SEQUENCE</scope>
</reference>
<feature type="region of interest" description="Disordered" evidence="1">
    <location>
        <begin position="1"/>
        <end position="21"/>
    </location>
</feature>
<name>A0A9P0LZL4_ACAOB</name>
<dbReference type="Proteomes" id="UP001152888">
    <property type="component" value="Unassembled WGS sequence"/>
</dbReference>
<dbReference type="OrthoDB" id="6152242at2759"/>
<feature type="compositionally biased region" description="Acidic residues" evidence="1">
    <location>
        <begin position="9"/>
        <end position="21"/>
    </location>
</feature>
<feature type="non-terminal residue" evidence="3">
    <location>
        <position position="1"/>
    </location>
</feature>
<feature type="domain" description="MADF" evidence="2">
    <location>
        <begin position="103"/>
        <end position="201"/>
    </location>
</feature>
<evidence type="ECO:0000259" key="2">
    <source>
        <dbReference type="PROSITE" id="PS51029"/>
    </source>
</evidence>
<evidence type="ECO:0000313" key="3">
    <source>
        <dbReference type="EMBL" id="CAH2008826.1"/>
    </source>
</evidence>
<feature type="compositionally biased region" description="Low complexity" evidence="1">
    <location>
        <begin position="232"/>
        <end position="249"/>
    </location>
</feature>
<feature type="region of interest" description="Disordered" evidence="1">
    <location>
        <begin position="209"/>
        <end position="271"/>
    </location>
</feature>
<accession>A0A9P0LZL4</accession>
<dbReference type="AlphaFoldDB" id="A0A9P0LZL4"/>
<gene>
    <name evidence="3" type="ORF">ACAOBT_LOCUS30469</name>
</gene>
<dbReference type="EMBL" id="CAKOFQ010007835">
    <property type="protein sequence ID" value="CAH2008826.1"/>
    <property type="molecule type" value="Genomic_DNA"/>
</dbReference>
<evidence type="ECO:0000256" key="1">
    <source>
        <dbReference type="SAM" id="MobiDB-lite"/>
    </source>
</evidence>
<dbReference type="PANTHER" id="PTHR21505">
    <property type="entry name" value="MADF DOMAIN-CONTAINING PROTEIN-RELATED"/>
    <property type="match status" value="1"/>
</dbReference>